<dbReference type="eggNOG" id="ENOG50323Z8">
    <property type="taxonomic scope" value="Bacteria"/>
</dbReference>
<sequence>MRQDIKERSEKMGKNYNGTQINQSVSIVEKAGMDIDDARNRVMKYDEDGNVVPAEAGTDIPLGVAIIETGYNDISGGNSGKVKKGEDIDIQIKDIGYAIAGADIKKGQEVTAGTGGTVSPATGGNYVLGIALCNAGKGAYCRIQIVKYQKAAASGGTSTD</sequence>
<protein>
    <submittedName>
        <fullName evidence="1">Uncharacterized protein</fullName>
    </submittedName>
</protein>
<dbReference type="Proteomes" id="UP000005561">
    <property type="component" value="Unassembled WGS sequence"/>
</dbReference>
<proteinExistence type="predicted"/>
<name>C6LG51_9FIRM</name>
<evidence type="ECO:0000313" key="2">
    <source>
        <dbReference type="Proteomes" id="UP000005561"/>
    </source>
</evidence>
<reference evidence="1" key="1">
    <citation type="submission" date="2009-07" db="EMBL/GenBank/DDBJ databases">
        <authorList>
            <person name="Weinstock G."/>
            <person name="Sodergren E."/>
            <person name="Clifton S."/>
            <person name="Fulton L."/>
            <person name="Fulton B."/>
            <person name="Courtney L."/>
            <person name="Fronick C."/>
            <person name="Harrison M."/>
            <person name="Strong C."/>
            <person name="Farmer C."/>
            <person name="Delahaunty K."/>
            <person name="Markovic C."/>
            <person name="Hall O."/>
            <person name="Minx P."/>
            <person name="Tomlinson C."/>
            <person name="Mitreva M."/>
            <person name="Nelson J."/>
            <person name="Hou S."/>
            <person name="Wollam A."/>
            <person name="Pepin K.H."/>
            <person name="Johnson M."/>
            <person name="Bhonagiri V."/>
            <person name="Nash W.E."/>
            <person name="Warren W."/>
            <person name="Chinwalla A."/>
            <person name="Mardis E.R."/>
            <person name="Wilson R.K."/>
        </authorList>
    </citation>
    <scope>NUCLEOTIDE SEQUENCE [LARGE SCALE GENOMIC DNA]</scope>
    <source>
        <strain evidence="1">DSM 14469</strain>
    </source>
</reference>
<comment type="caution">
    <text evidence="1">The sequence shown here is derived from an EMBL/GenBank/DDBJ whole genome shotgun (WGS) entry which is preliminary data.</text>
</comment>
<dbReference type="AlphaFoldDB" id="C6LG51"/>
<gene>
    <name evidence="1" type="ORF">BRYFOR_07611</name>
</gene>
<evidence type="ECO:0000313" key="1">
    <source>
        <dbReference type="EMBL" id="EET60415.1"/>
    </source>
</evidence>
<dbReference type="EMBL" id="ACCL02000011">
    <property type="protein sequence ID" value="EET60415.1"/>
    <property type="molecule type" value="Genomic_DNA"/>
</dbReference>
<organism evidence="1 2">
    <name type="scientific">Marvinbryantia formatexigens DSM 14469</name>
    <dbReference type="NCBI Taxonomy" id="478749"/>
    <lineage>
        <taxon>Bacteria</taxon>
        <taxon>Bacillati</taxon>
        <taxon>Bacillota</taxon>
        <taxon>Clostridia</taxon>
        <taxon>Lachnospirales</taxon>
        <taxon>Lachnospiraceae</taxon>
        <taxon>Marvinbryantia</taxon>
    </lineage>
</organism>
<dbReference type="STRING" id="168384.SAMN05660368_03743"/>
<accession>C6LG51</accession>
<keyword evidence="2" id="KW-1185">Reference proteome</keyword>